<keyword evidence="2" id="KW-1185">Reference proteome</keyword>
<protein>
    <recommendedName>
        <fullName evidence="3">Reverse transcriptase RNase H-like domain-containing protein</fullName>
    </recommendedName>
</protein>
<sequence length="201" mass="23373">MYAINAFRLYLDFKEFTVRADCEAICKYHNQINRKKSSTHRWVLFEDIIIGNGYKVIFEHIKGNDNKLSDLFSHNKLRIFPPSAFKFKPTNHIPSPTPQESSEQKPLYIIYKGPQPELYISFEEVIMQKAQAQPASISFMKHLDITAALGKTRKYLGADFYIEPRAKAYIQNYKGKNVQNLIYPKQYTDMLGGYTLLFAMP</sequence>
<evidence type="ECO:0008006" key="3">
    <source>
        <dbReference type="Google" id="ProtNLM"/>
    </source>
</evidence>
<organism evidence="1 2">
    <name type="scientific">Paspalum notatum var. saurae</name>
    <dbReference type="NCBI Taxonomy" id="547442"/>
    <lineage>
        <taxon>Eukaryota</taxon>
        <taxon>Viridiplantae</taxon>
        <taxon>Streptophyta</taxon>
        <taxon>Embryophyta</taxon>
        <taxon>Tracheophyta</taxon>
        <taxon>Spermatophyta</taxon>
        <taxon>Magnoliopsida</taxon>
        <taxon>Liliopsida</taxon>
        <taxon>Poales</taxon>
        <taxon>Poaceae</taxon>
        <taxon>PACMAD clade</taxon>
        <taxon>Panicoideae</taxon>
        <taxon>Andropogonodae</taxon>
        <taxon>Paspaleae</taxon>
        <taxon>Paspalinae</taxon>
        <taxon>Paspalum</taxon>
    </lineage>
</organism>
<proteinExistence type="predicted"/>
<reference evidence="1 2" key="1">
    <citation type="submission" date="2024-02" db="EMBL/GenBank/DDBJ databases">
        <title>High-quality chromosome-scale genome assembly of Pensacola bahiagrass (Paspalum notatum Flugge var. saurae).</title>
        <authorList>
            <person name="Vega J.M."/>
            <person name="Podio M."/>
            <person name="Orjuela J."/>
            <person name="Siena L.A."/>
            <person name="Pessino S.C."/>
            <person name="Combes M.C."/>
            <person name="Mariac C."/>
            <person name="Albertini E."/>
            <person name="Pupilli F."/>
            <person name="Ortiz J.P.A."/>
            <person name="Leblanc O."/>
        </authorList>
    </citation>
    <scope>NUCLEOTIDE SEQUENCE [LARGE SCALE GENOMIC DNA]</scope>
    <source>
        <strain evidence="1">R1</strain>
        <tissue evidence="1">Leaf</tissue>
    </source>
</reference>
<gene>
    <name evidence="1" type="ORF">U9M48_003558</name>
</gene>
<evidence type="ECO:0000313" key="2">
    <source>
        <dbReference type="Proteomes" id="UP001341281"/>
    </source>
</evidence>
<name>A0AAQ3PL78_PASNO</name>
<accession>A0AAQ3PL78</accession>
<dbReference type="EMBL" id="CP144745">
    <property type="protein sequence ID" value="WVZ52505.1"/>
    <property type="molecule type" value="Genomic_DNA"/>
</dbReference>
<dbReference type="AlphaFoldDB" id="A0AAQ3PL78"/>
<evidence type="ECO:0000313" key="1">
    <source>
        <dbReference type="EMBL" id="WVZ52505.1"/>
    </source>
</evidence>
<dbReference type="Proteomes" id="UP001341281">
    <property type="component" value="Chromosome 01"/>
</dbReference>